<organism evidence="2 3">
    <name type="scientific">Anoxybacter fermentans</name>
    <dbReference type="NCBI Taxonomy" id="1323375"/>
    <lineage>
        <taxon>Bacteria</taxon>
        <taxon>Bacillati</taxon>
        <taxon>Bacillota</taxon>
        <taxon>Clostridia</taxon>
        <taxon>Halanaerobiales</taxon>
        <taxon>Anoxybacter</taxon>
    </lineage>
</organism>
<dbReference type="RefSeq" id="WP_127017188.1">
    <property type="nucleotide sequence ID" value="NZ_CP016379.1"/>
</dbReference>
<reference evidence="2 3" key="1">
    <citation type="submission" date="2016-07" db="EMBL/GenBank/DDBJ databases">
        <title>Genome and transcriptome analysis of iron-reducing fermentative bacteria Anoxybacter fermentans.</title>
        <authorList>
            <person name="Zeng X."/>
            <person name="Shao Z."/>
        </authorList>
    </citation>
    <scope>NUCLEOTIDE SEQUENCE [LARGE SCALE GENOMIC DNA]</scope>
    <source>
        <strain evidence="2 3">DY22613</strain>
    </source>
</reference>
<keyword evidence="3" id="KW-1185">Reference proteome</keyword>
<accession>A0A3S9SZU8</accession>
<dbReference type="Proteomes" id="UP000267250">
    <property type="component" value="Chromosome"/>
</dbReference>
<protein>
    <submittedName>
        <fullName evidence="2">Uncharacterized protein</fullName>
    </submittedName>
</protein>
<keyword evidence="1" id="KW-1133">Transmembrane helix</keyword>
<evidence type="ECO:0000313" key="2">
    <source>
        <dbReference type="EMBL" id="AZR73838.1"/>
    </source>
</evidence>
<gene>
    <name evidence="2" type="ORF">BBF96_10835</name>
</gene>
<sequence>MIRKDKKEETGEVEKEFEDLSLFEYNFFWVLHLFMIFLTVPLVGGNLRLCLEKFFQIINLRNWL</sequence>
<evidence type="ECO:0000313" key="3">
    <source>
        <dbReference type="Proteomes" id="UP000267250"/>
    </source>
</evidence>
<keyword evidence="1" id="KW-0472">Membrane</keyword>
<name>A0A3S9SZU8_9FIRM</name>
<dbReference type="KEGG" id="aft:BBF96_10835"/>
<dbReference type="EMBL" id="CP016379">
    <property type="protein sequence ID" value="AZR73838.1"/>
    <property type="molecule type" value="Genomic_DNA"/>
</dbReference>
<proteinExistence type="predicted"/>
<keyword evidence="1" id="KW-0812">Transmembrane</keyword>
<evidence type="ECO:0000256" key="1">
    <source>
        <dbReference type="SAM" id="Phobius"/>
    </source>
</evidence>
<dbReference type="AlphaFoldDB" id="A0A3S9SZU8"/>
<feature type="transmembrane region" description="Helical" evidence="1">
    <location>
        <begin position="27"/>
        <end position="51"/>
    </location>
</feature>